<dbReference type="STRING" id="76595.SAMN05660313_02707"/>
<protein>
    <submittedName>
        <fullName evidence="2">NB-ARC domain-containing protein</fullName>
    </submittedName>
</protein>
<sequence>MSKITEVRLTLAALIYGIEIDLKSTIRQQVVPYFSDLSFFQNEELINKVVERYTKENPGVDIYLNLEDSIDYLDFHDTFVILRKNDTFLTKESSTYLKSIFGALEELTPIRNRVMHTRPLLGGDFTTVYNFVSDLKQSNPIRWLITLETKNKIESDPTYVLTLTLPTLEYQKPEQIVVHNLPKPDFDETGFIGRKNDVEDIKKLIFSNKVVSIIGDGGIGKTALALKIAYDIVDMGKDSPFDLVIWTSAKTTMLTSKGIQEIYDAITNYTGLVDLISTTLEVEKTSTNKLEEILEYFSLFKTLLIIDNLETIQSEDVIEFIREAQMKCNIVITSRIGLGELEYRRKLKGFSDSESAKLIREIARIRDSETLLKLPQKTLIDISTKLYHNPLAIKWFVNTVEAGISPTEVLNNKEDLLNFCLTNVYDKLSTGAINILNTLRAARKSLRTAEIIYLSELKPIEVRKHLLELFKTTLISTEIIDGENIEETNYFISDFAKDYLTKNYTIDIAFIKNISAKLRELTLSASQLKKINSYNIFEINAITYRNSNEKIAAKFLQEALGLSWKKEYENALIKVNEARNIVPSHFESYRVGAFIKATSGDLLGAEDDYQLGLEVEPDNHKLLYFYSQFLLFQMEDPDNALIQAEKLFEYKSDNPSVSFLFVRIYNRKREYNKAIHKLKGLLENQLDSKSERIAYTELISLYNHMGQSFATIERDFDNSVRHFKKAISVYYECSEKKILDPKMIKNFCEALLSCFQLVPLTTLQDEQSYFKEVITNNNTKIGLTLLKPKIIHRYSEKFDDYTLSSLLEEFNPDDNALKHMGTISRNQNNASKPFVFIQKEDKTSFYANMYDFLDVENRTEWKKIKNGQLVSFEIGTNPQGECAKNIKLIE</sequence>
<proteinExistence type="predicted"/>
<dbReference type="PANTHER" id="PTHR47691">
    <property type="entry name" value="REGULATOR-RELATED"/>
    <property type="match status" value="1"/>
</dbReference>
<accession>A0A1K1QJH7</accession>
<gene>
    <name evidence="2" type="ORF">SAMN05660313_02707</name>
</gene>
<evidence type="ECO:0000259" key="1">
    <source>
        <dbReference type="Pfam" id="PF00931"/>
    </source>
</evidence>
<organism evidence="2 3">
    <name type="scientific">Cellulophaga fucicola</name>
    <dbReference type="NCBI Taxonomy" id="76595"/>
    <lineage>
        <taxon>Bacteria</taxon>
        <taxon>Pseudomonadati</taxon>
        <taxon>Bacteroidota</taxon>
        <taxon>Flavobacteriia</taxon>
        <taxon>Flavobacteriales</taxon>
        <taxon>Flavobacteriaceae</taxon>
        <taxon>Cellulophaga</taxon>
    </lineage>
</organism>
<dbReference type="InterPro" id="IPR011990">
    <property type="entry name" value="TPR-like_helical_dom_sf"/>
</dbReference>
<dbReference type="SUPFAM" id="SSF48452">
    <property type="entry name" value="TPR-like"/>
    <property type="match status" value="1"/>
</dbReference>
<dbReference type="SUPFAM" id="SSF52540">
    <property type="entry name" value="P-loop containing nucleoside triphosphate hydrolases"/>
    <property type="match status" value="1"/>
</dbReference>
<dbReference type="Gene3D" id="3.40.50.300">
    <property type="entry name" value="P-loop containing nucleotide triphosphate hydrolases"/>
    <property type="match status" value="1"/>
</dbReference>
<evidence type="ECO:0000313" key="2">
    <source>
        <dbReference type="EMBL" id="SFW60096.1"/>
    </source>
</evidence>
<dbReference type="PANTHER" id="PTHR47691:SF3">
    <property type="entry name" value="HTH-TYPE TRANSCRIPTIONAL REGULATOR RV0890C-RELATED"/>
    <property type="match status" value="1"/>
</dbReference>
<dbReference type="GO" id="GO:0043531">
    <property type="term" value="F:ADP binding"/>
    <property type="evidence" value="ECO:0007669"/>
    <property type="project" value="InterPro"/>
</dbReference>
<dbReference type="OrthoDB" id="9768354at2"/>
<dbReference type="InterPro" id="IPR002182">
    <property type="entry name" value="NB-ARC"/>
</dbReference>
<keyword evidence="3" id="KW-1185">Reference proteome</keyword>
<name>A0A1K1QJH7_9FLAO</name>
<dbReference type="AlphaFoldDB" id="A0A1K1QJH7"/>
<reference evidence="3" key="1">
    <citation type="submission" date="2016-11" db="EMBL/GenBank/DDBJ databases">
        <authorList>
            <person name="Varghese N."/>
            <person name="Submissions S."/>
        </authorList>
    </citation>
    <scope>NUCLEOTIDE SEQUENCE [LARGE SCALE GENOMIC DNA]</scope>
    <source>
        <strain evidence="3">DSM 24786</strain>
    </source>
</reference>
<feature type="domain" description="NB-ARC" evidence="1">
    <location>
        <begin position="196"/>
        <end position="335"/>
    </location>
</feature>
<dbReference type="Gene3D" id="1.25.40.10">
    <property type="entry name" value="Tetratricopeptide repeat domain"/>
    <property type="match status" value="1"/>
</dbReference>
<dbReference type="Pfam" id="PF00931">
    <property type="entry name" value="NB-ARC"/>
    <property type="match status" value="1"/>
</dbReference>
<dbReference type="Gene3D" id="2.40.50.140">
    <property type="entry name" value="Nucleic acid-binding proteins"/>
    <property type="match status" value="1"/>
</dbReference>
<evidence type="ECO:0000313" key="3">
    <source>
        <dbReference type="Proteomes" id="UP000183257"/>
    </source>
</evidence>
<dbReference type="InterPro" id="IPR027417">
    <property type="entry name" value="P-loop_NTPase"/>
</dbReference>
<dbReference type="EMBL" id="FPIY01000004">
    <property type="protein sequence ID" value="SFW60096.1"/>
    <property type="molecule type" value="Genomic_DNA"/>
</dbReference>
<dbReference type="Proteomes" id="UP000183257">
    <property type="component" value="Unassembled WGS sequence"/>
</dbReference>
<dbReference type="InterPro" id="IPR012340">
    <property type="entry name" value="NA-bd_OB-fold"/>
</dbReference>
<dbReference type="RefSeq" id="WP_072304338.1">
    <property type="nucleotide sequence ID" value="NZ_FPIY01000004.1"/>
</dbReference>